<organism evidence="17 18">
    <name type="scientific">Desulfallas thermosapovorans DSM 6562</name>
    <dbReference type="NCBI Taxonomy" id="1121431"/>
    <lineage>
        <taxon>Bacteria</taxon>
        <taxon>Bacillati</taxon>
        <taxon>Bacillota</taxon>
        <taxon>Clostridia</taxon>
        <taxon>Eubacteriales</taxon>
        <taxon>Desulfallaceae</taxon>
        <taxon>Desulfallas</taxon>
    </lineage>
</organism>
<comment type="similarity">
    <text evidence="2 12 14">Belongs to the FKBP-type PPIase family. Tig subfamily.</text>
</comment>
<evidence type="ECO:0000256" key="3">
    <source>
        <dbReference type="ARBA" id="ARBA00013194"/>
    </source>
</evidence>
<evidence type="ECO:0000313" key="18">
    <source>
        <dbReference type="Proteomes" id="UP000323166"/>
    </source>
</evidence>
<evidence type="ECO:0000256" key="10">
    <source>
        <dbReference type="ARBA" id="ARBA00024849"/>
    </source>
</evidence>
<dbReference type="PANTHER" id="PTHR30560:SF3">
    <property type="entry name" value="TRIGGER FACTOR-LIKE PROTEIN TIG, CHLOROPLASTIC"/>
    <property type="match status" value="1"/>
</dbReference>
<protein>
    <recommendedName>
        <fullName evidence="4 12">Trigger factor</fullName>
        <shortName evidence="12">TF</shortName>
        <ecNumber evidence="3 12">5.2.1.8</ecNumber>
    </recommendedName>
    <alternativeName>
        <fullName evidence="11 12">PPIase</fullName>
    </alternativeName>
</protein>
<keyword evidence="12" id="KW-0963">Cytoplasm</keyword>
<evidence type="ECO:0000259" key="16">
    <source>
        <dbReference type="PROSITE" id="PS50059"/>
    </source>
</evidence>
<dbReference type="InterPro" id="IPR008880">
    <property type="entry name" value="Trigger_fac_C"/>
</dbReference>
<evidence type="ECO:0000256" key="4">
    <source>
        <dbReference type="ARBA" id="ARBA00016902"/>
    </source>
</evidence>
<evidence type="ECO:0000256" key="1">
    <source>
        <dbReference type="ARBA" id="ARBA00000971"/>
    </source>
</evidence>
<evidence type="ECO:0000256" key="12">
    <source>
        <dbReference type="HAMAP-Rule" id="MF_00303"/>
    </source>
</evidence>
<evidence type="ECO:0000256" key="6">
    <source>
        <dbReference type="ARBA" id="ARBA00023110"/>
    </source>
</evidence>
<dbReference type="Pfam" id="PF05698">
    <property type="entry name" value="Trigger_C"/>
    <property type="match status" value="1"/>
</dbReference>
<dbReference type="Proteomes" id="UP000323166">
    <property type="component" value="Unassembled WGS sequence"/>
</dbReference>
<dbReference type="EC" id="5.2.1.8" evidence="3 12"/>
<evidence type="ECO:0000256" key="7">
    <source>
        <dbReference type="ARBA" id="ARBA00023186"/>
    </source>
</evidence>
<dbReference type="Pfam" id="PF00254">
    <property type="entry name" value="FKBP_C"/>
    <property type="match status" value="1"/>
</dbReference>
<keyword evidence="18" id="KW-1185">Reference proteome</keyword>
<keyword evidence="8 12" id="KW-0413">Isomerase</keyword>
<dbReference type="Gene3D" id="1.10.3120.10">
    <property type="entry name" value="Trigger factor, C-terminal domain"/>
    <property type="match status" value="1"/>
</dbReference>
<dbReference type="SUPFAM" id="SSF109998">
    <property type="entry name" value="Triger factor/SurA peptide-binding domain-like"/>
    <property type="match status" value="1"/>
</dbReference>
<keyword evidence="15" id="KW-0175">Coiled coil</keyword>
<feature type="coiled-coil region" evidence="15">
    <location>
        <begin position="295"/>
        <end position="322"/>
    </location>
</feature>
<dbReference type="InterPro" id="IPR008881">
    <property type="entry name" value="Trigger_fac_ribosome-bd_bac"/>
</dbReference>
<dbReference type="GO" id="GO:0005737">
    <property type="term" value="C:cytoplasm"/>
    <property type="evidence" value="ECO:0007669"/>
    <property type="project" value="UniProtKB-SubCell"/>
</dbReference>
<dbReference type="InterPro" id="IPR037041">
    <property type="entry name" value="Trigger_fac_C_sf"/>
</dbReference>
<dbReference type="GO" id="GO:0051301">
    <property type="term" value="P:cell division"/>
    <property type="evidence" value="ECO:0007669"/>
    <property type="project" value="UniProtKB-KW"/>
</dbReference>
<evidence type="ECO:0000256" key="5">
    <source>
        <dbReference type="ARBA" id="ARBA00022618"/>
    </source>
</evidence>
<comment type="catalytic activity">
    <reaction evidence="1 12 13">
        <text>[protein]-peptidylproline (omega=180) = [protein]-peptidylproline (omega=0)</text>
        <dbReference type="Rhea" id="RHEA:16237"/>
        <dbReference type="Rhea" id="RHEA-COMP:10747"/>
        <dbReference type="Rhea" id="RHEA-COMP:10748"/>
        <dbReference type="ChEBI" id="CHEBI:83833"/>
        <dbReference type="ChEBI" id="CHEBI:83834"/>
        <dbReference type="EC" id="5.2.1.8"/>
    </reaction>
</comment>
<evidence type="ECO:0000256" key="8">
    <source>
        <dbReference type="ARBA" id="ARBA00023235"/>
    </source>
</evidence>
<dbReference type="SUPFAM" id="SSF102735">
    <property type="entry name" value="Trigger factor ribosome-binding domain"/>
    <property type="match status" value="1"/>
</dbReference>
<dbReference type="GO" id="GO:0043335">
    <property type="term" value="P:protein unfolding"/>
    <property type="evidence" value="ECO:0007669"/>
    <property type="project" value="TreeGrafter"/>
</dbReference>
<comment type="caution">
    <text evidence="17">The sequence shown here is derived from an EMBL/GenBank/DDBJ whole genome shotgun (WGS) entry which is preliminary data.</text>
</comment>
<evidence type="ECO:0000256" key="11">
    <source>
        <dbReference type="ARBA" id="ARBA00029986"/>
    </source>
</evidence>
<dbReference type="GO" id="GO:0044183">
    <property type="term" value="F:protein folding chaperone"/>
    <property type="evidence" value="ECO:0007669"/>
    <property type="project" value="TreeGrafter"/>
</dbReference>
<dbReference type="FunFam" id="3.10.50.40:FF:000001">
    <property type="entry name" value="Trigger factor"/>
    <property type="match status" value="1"/>
</dbReference>
<comment type="domain">
    <text evidence="12">Consists of 3 domains; the N-terminus binds the ribosome, the middle domain has PPIase activity, while the C-terminus has intrinsic chaperone activity on its own.</text>
</comment>
<dbReference type="Gene3D" id="3.10.50.40">
    <property type="match status" value="1"/>
</dbReference>
<reference evidence="17 18" key="1">
    <citation type="submission" date="2019-07" db="EMBL/GenBank/DDBJ databases">
        <title>Genomic Encyclopedia of Type Strains, Phase I: the one thousand microbial genomes (KMG-I) project.</title>
        <authorList>
            <person name="Kyrpides N."/>
        </authorList>
    </citation>
    <scope>NUCLEOTIDE SEQUENCE [LARGE SCALE GENOMIC DNA]</scope>
    <source>
        <strain evidence="17 18">DSM 6562</strain>
    </source>
</reference>
<dbReference type="GO" id="GO:0003755">
    <property type="term" value="F:peptidyl-prolyl cis-trans isomerase activity"/>
    <property type="evidence" value="ECO:0007669"/>
    <property type="project" value="UniProtKB-UniRule"/>
</dbReference>
<keyword evidence="7 12" id="KW-0143">Chaperone</keyword>
<dbReference type="Gene3D" id="3.30.70.1050">
    <property type="entry name" value="Trigger factor ribosome-binding domain"/>
    <property type="match status" value="1"/>
</dbReference>
<dbReference type="SUPFAM" id="SSF54534">
    <property type="entry name" value="FKBP-like"/>
    <property type="match status" value="1"/>
</dbReference>
<name>A0A5S4ZYW7_9FIRM</name>
<dbReference type="InterPro" id="IPR005215">
    <property type="entry name" value="Trig_fac"/>
</dbReference>
<evidence type="ECO:0000313" key="17">
    <source>
        <dbReference type="EMBL" id="TYO98055.1"/>
    </source>
</evidence>
<comment type="function">
    <text evidence="10 12">Involved in protein export. Acts as a chaperone by maintaining the newly synthesized protein in an open conformation. Functions as a peptidyl-prolyl cis-trans isomerase.</text>
</comment>
<evidence type="ECO:0000256" key="15">
    <source>
        <dbReference type="SAM" id="Coils"/>
    </source>
</evidence>
<dbReference type="HAMAP" id="MF_00303">
    <property type="entry name" value="Trigger_factor_Tig"/>
    <property type="match status" value="1"/>
</dbReference>
<keyword evidence="9 12" id="KW-0131">Cell cycle</keyword>
<dbReference type="AlphaFoldDB" id="A0A5S4ZYW7"/>
<gene>
    <name evidence="12" type="primary">tig</name>
    <name evidence="17" type="ORF">LX24_00340</name>
</gene>
<comment type="subcellular location">
    <subcellularLocation>
        <location evidence="12">Cytoplasm</location>
    </subcellularLocation>
    <text evidence="12">About half TF is bound to the ribosome near the polypeptide exit tunnel while the other half is free in the cytoplasm.</text>
</comment>
<dbReference type="NCBIfam" id="TIGR00115">
    <property type="entry name" value="tig"/>
    <property type="match status" value="1"/>
</dbReference>
<evidence type="ECO:0000256" key="9">
    <source>
        <dbReference type="ARBA" id="ARBA00023306"/>
    </source>
</evidence>
<dbReference type="Pfam" id="PF05697">
    <property type="entry name" value="Trigger_N"/>
    <property type="match status" value="1"/>
</dbReference>
<dbReference type="InterPro" id="IPR001179">
    <property type="entry name" value="PPIase_FKBP_dom"/>
</dbReference>
<dbReference type="PROSITE" id="PS50059">
    <property type="entry name" value="FKBP_PPIASE"/>
    <property type="match status" value="1"/>
</dbReference>
<dbReference type="EMBL" id="VNHM01000001">
    <property type="protein sequence ID" value="TYO98055.1"/>
    <property type="molecule type" value="Genomic_DNA"/>
</dbReference>
<dbReference type="GO" id="GO:0051083">
    <property type="term" value="P:'de novo' cotranslational protein folding"/>
    <property type="evidence" value="ECO:0007669"/>
    <property type="project" value="TreeGrafter"/>
</dbReference>
<evidence type="ECO:0000256" key="13">
    <source>
        <dbReference type="PROSITE-ProRule" id="PRU00277"/>
    </source>
</evidence>
<proteinExistence type="inferred from homology"/>
<dbReference type="InterPro" id="IPR046357">
    <property type="entry name" value="PPIase_dom_sf"/>
</dbReference>
<keyword evidence="6 12" id="KW-0697">Rotamase</keyword>
<evidence type="ECO:0000256" key="2">
    <source>
        <dbReference type="ARBA" id="ARBA00005464"/>
    </source>
</evidence>
<accession>A0A5S4ZYW7</accession>
<sequence length="472" mass="52736">MHGGRILFVIALVLDKIVLAMENITYDNLKGGALMKATAEKLENNTVVLDVEVDAEQLAKALDQAYRKLVKDVHVPGFRKGKTPRVVFENYVGKAALYNEAVEYVIPEAYMKAVDETGIEPVSQPQLEIEQMEEGKAVKFKATVRVKPEVELGQYSGLEVTKPKADIDEKDVDKELAKLQERHAQLINVEEGAVASGDLAIIDFTGRKDGVEFEGGKGTDYSLEIGSGTFVPGFEDQLIGAGVGETRDITVTFPEDYPNEDLKGQEAVFTVTVKGIKRKELAALDDEFAKDVSEFDTLEELRNDLLNKLKEAAEKQAEQQIKGEAVQKAVGNATVDIPEEMVDTRVEEMLDNMERRLLSQGLNMENYLKYTNSSIDDLKKSFRDDARRGVKTTLVLEAIAKKEAIEVSDEDLEKEIARMAENYQQDPGVLRKILEGRNQIEFIREGLQQQKTIDFIAERAKLVEDTNQEAQE</sequence>
<dbReference type="GO" id="GO:0015031">
    <property type="term" value="P:protein transport"/>
    <property type="evidence" value="ECO:0007669"/>
    <property type="project" value="UniProtKB-UniRule"/>
</dbReference>
<feature type="domain" description="PPIase FKBP-type" evidence="16">
    <location>
        <begin position="197"/>
        <end position="257"/>
    </location>
</feature>
<evidence type="ECO:0000256" key="14">
    <source>
        <dbReference type="RuleBase" id="RU003914"/>
    </source>
</evidence>
<dbReference type="PANTHER" id="PTHR30560">
    <property type="entry name" value="TRIGGER FACTOR CHAPERONE AND PEPTIDYL-PROLYL CIS/TRANS ISOMERASE"/>
    <property type="match status" value="1"/>
</dbReference>
<dbReference type="PIRSF" id="PIRSF003095">
    <property type="entry name" value="Trigger_factor"/>
    <property type="match status" value="1"/>
</dbReference>
<dbReference type="InterPro" id="IPR027304">
    <property type="entry name" value="Trigger_fact/SurA_dom_sf"/>
</dbReference>
<dbReference type="GO" id="GO:0043022">
    <property type="term" value="F:ribosome binding"/>
    <property type="evidence" value="ECO:0007669"/>
    <property type="project" value="TreeGrafter"/>
</dbReference>
<dbReference type="InterPro" id="IPR036611">
    <property type="entry name" value="Trigger_fac_ribosome-bd_sf"/>
</dbReference>
<keyword evidence="5 12" id="KW-0132">Cell division</keyword>